<accession>A0ABP8I9P3</accession>
<comment type="caution">
    <text evidence="2">The sequence shown here is derived from an EMBL/GenBank/DDBJ whole genome shotgun (WGS) entry which is preliminary data.</text>
</comment>
<dbReference type="Proteomes" id="UP001500975">
    <property type="component" value="Unassembled WGS sequence"/>
</dbReference>
<keyword evidence="3" id="KW-1185">Reference proteome</keyword>
<evidence type="ECO:0000256" key="1">
    <source>
        <dbReference type="SAM" id="SignalP"/>
    </source>
</evidence>
<reference evidence="3" key="1">
    <citation type="journal article" date="2019" name="Int. J. Syst. Evol. Microbiol.">
        <title>The Global Catalogue of Microorganisms (GCM) 10K type strain sequencing project: providing services to taxonomists for standard genome sequencing and annotation.</title>
        <authorList>
            <consortium name="The Broad Institute Genomics Platform"/>
            <consortium name="The Broad Institute Genome Sequencing Center for Infectious Disease"/>
            <person name="Wu L."/>
            <person name="Ma J."/>
        </authorList>
    </citation>
    <scope>NUCLEOTIDE SEQUENCE [LARGE SCALE GENOMIC DNA]</scope>
    <source>
        <strain evidence="3">JCM 17804</strain>
    </source>
</reference>
<feature type="chain" id="PRO_5045793451" evidence="1">
    <location>
        <begin position="30"/>
        <end position="300"/>
    </location>
</feature>
<feature type="signal peptide" evidence="1">
    <location>
        <begin position="1"/>
        <end position="29"/>
    </location>
</feature>
<keyword evidence="1" id="KW-0732">Signal</keyword>
<sequence length="300" mass="32971">MPDILKRATRRHLALWLWCLILPALPAIAQAQAQLGSAAALQAKFDAVKSQLEGNIFKRPLVLESTEASGQLSGDIFAVLSHPFEQVSAALSQPAVWCDVLMLHLNTKHCAVRGGEGGRTLAVSVGRKFDQPLSEAQRVDFVWAAPTTSADYLSAKLSADKGPLSTRDYRIELEATPLPNGKTFMHLGYAYAYGAAARIAMRGYLATLGADKVGFTVTGKDASGQPEYMGGVRGVVERNTMRYYLAIDAYMDSPKQLQPRLAAWFDSTERYAKQLHELEREDYLAMKRNEYKRIASGGVE</sequence>
<dbReference type="EMBL" id="BAABGJ010000080">
    <property type="protein sequence ID" value="GAA4354293.1"/>
    <property type="molecule type" value="Genomic_DNA"/>
</dbReference>
<protein>
    <submittedName>
        <fullName evidence="2">Uncharacterized protein</fullName>
    </submittedName>
</protein>
<organism evidence="2 3">
    <name type="scientific">Variovorax defluvii</name>
    <dbReference type="NCBI Taxonomy" id="913761"/>
    <lineage>
        <taxon>Bacteria</taxon>
        <taxon>Pseudomonadati</taxon>
        <taxon>Pseudomonadota</taxon>
        <taxon>Betaproteobacteria</taxon>
        <taxon>Burkholderiales</taxon>
        <taxon>Comamonadaceae</taxon>
        <taxon>Variovorax</taxon>
    </lineage>
</organism>
<evidence type="ECO:0000313" key="3">
    <source>
        <dbReference type="Proteomes" id="UP001500975"/>
    </source>
</evidence>
<evidence type="ECO:0000313" key="2">
    <source>
        <dbReference type="EMBL" id="GAA4354293.1"/>
    </source>
</evidence>
<gene>
    <name evidence="2" type="ORF">GCM10023165_45420</name>
</gene>
<dbReference type="RefSeq" id="WP_345540821.1">
    <property type="nucleotide sequence ID" value="NZ_BAABGJ010000080.1"/>
</dbReference>
<proteinExistence type="predicted"/>
<name>A0ABP8I9P3_9BURK</name>